<protein>
    <submittedName>
        <fullName evidence="1">Twin-arginine translocation signal domain-containing protein</fullName>
    </submittedName>
</protein>
<dbReference type="InterPro" id="IPR027056">
    <property type="entry name" value="Gluconate_2DH_su3"/>
</dbReference>
<sequence length="234" mass="25710">MRDVPGLPSRRTFLKASAASAAIAGIAAVPAKAEQKPEPVALTEYKPDCLKPSEWAFVMAAVARLIPSDGEGPGAIEARVPVFIDKQLAGDYGRAADWYMQGPHDAAASPLRGWQTPLNPLQIYQKAIPFFDEWCKTTHGKIFAELDAETQDKALTSLQKDEMKIAPELREFFTILLANTKEGYFADPMYGGNHGMEAWKYIGFPGARGSYKEWVLKHNKPYPLGPVSISGERA</sequence>
<dbReference type="Proteomes" id="UP000435138">
    <property type="component" value="Unassembled WGS sequence"/>
</dbReference>
<evidence type="ECO:0000313" key="2">
    <source>
        <dbReference type="Proteomes" id="UP000435138"/>
    </source>
</evidence>
<evidence type="ECO:0000313" key="1">
    <source>
        <dbReference type="EMBL" id="MQY48804.1"/>
    </source>
</evidence>
<reference evidence="1 2" key="1">
    <citation type="submission" date="2019-11" db="EMBL/GenBank/DDBJ databases">
        <title>Genome analysis of Rhizobacterium cereale a novel genus and species isolated from maize roots in North Spain.</title>
        <authorList>
            <person name="Menendez E."/>
            <person name="Flores-Felix J.D."/>
            <person name="Ramirez-Bahena M.-H."/>
            <person name="Igual J.M."/>
            <person name="Garcia-Fraile P."/>
            <person name="Peix A."/>
            <person name="Velazquez E."/>
        </authorList>
    </citation>
    <scope>NUCLEOTIDE SEQUENCE [LARGE SCALE GENOMIC DNA]</scope>
    <source>
        <strain evidence="1 2">RZME27</strain>
    </source>
</reference>
<dbReference type="RefSeq" id="WP_153357905.1">
    <property type="nucleotide sequence ID" value="NZ_JAYKOO010000004.1"/>
</dbReference>
<dbReference type="EMBL" id="WIXI01000049">
    <property type="protein sequence ID" value="MQY48804.1"/>
    <property type="molecule type" value="Genomic_DNA"/>
</dbReference>
<dbReference type="InterPro" id="IPR006311">
    <property type="entry name" value="TAT_signal"/>
</dbReference>
<dbReference type="NCBIfam" id="TIGR01409">
    <property type="entry name" value="TAT_signal_seq"/>
    <property type="match status" value="1"/>
</dbReference>
<organism evidence="1 2">
    <name type="scientific">Endobacterium cereale</name>
    <dbReference type="NCBI Taxonomy" id="2663029"/>
    <lineage>
        <taxon>Bacteria</taxon>
        <taxon>Pseudomonadati</taxon>
        <taxon>Pseudomonadota</taxon>
        <taxon>Alphaproteobacteria</taxon>
        <taxon>Hyphomicrobiales</taxon>
        <taxon>Rhizobiaceae</taxon>
        <taxon>Endobacterium</taxon>
    </lineage>
</organism>
<proteinExistence type="predicted"/>
<accession>A0A6A8ADH7</accession>
<keyword evidence="2" id="KW-1185">Reference proteome</keyword>
<dbReference type="PROSITE" id="PS51318">
    <property type="entry name" value="TAT"/>
    <property type="match status" value="1"/>
</dbReference>
<comment type="caution">
    <text evidence="1">The sequence shown here is derived from an EMBL/GenBank/DDBJ whole genome shotgun (WGS) entry which is preliminary data.</text>
</comment>
<dbReference type="Pfam" id="PF13618">
    <property type="entry name" value="Gluconate_2-dh3"/>
    <property type="match status" value="1"/>
</dbReference>
<name>A0A6A8ADH7_9HYPH</name>
<dbReference type="AlphaFoldDB" id="A0A6A8ADH7"/>
<dbReference type="InterPro" id="IPR019546">
    <property type="entry name" value="TAT_signal_bac_arc"/>
</dbReference>
<gene>
    <name evidence="1" type="ORF">GAO09_22480</name>
</gene>